<feature type="transmembrane region" description="Helical" evidence="9">
    <location>
        <begin position="85"/>
        <end position="102"/>
    </location>
</feature>
<dbReference type="NCBIfam" id="TIGR00077">
    <property type="entry name" value="lspA"/>
    <property type="match status" value="1"/>
</dbReference>
<feature type="active site" evidence="9">
    <location>
        <position position="113"/>
    </location>
</feature>
<dbReference type="EC" id="3.4.23.36" evidence="9"/>
<keyword evidence="8 9" id="KW-0472">Membrane</keyword>
<dbReference type="GO" id="GO:0004190">
    <property type="term" value="F:aspartic-type endopeptidase activity"/>
    <property type="evidence" value="ECO:0007669"/>
    <property type="project" value="UniProtKB-UniRule"/>
</dbReference>
<keyword evidence="6 9" id="KW-0378">Hydrolase</keyword>
<comment type="subcellular location">
    <subcellularLocation>
        <location evidence="9">Cell membrane</location>
        <topology evidence="9">Multi-pass membrane protein</topology>
    </subcellularLocation>
</comment>
<evidence type="ECO:0000256" key="9">
    <source>
        <dbReference type="HAMAP-Rule" id="MF_00161"/>
    </source>
</evidence>
<comment type="function">
    <text evidence="9 10">This protein specifically catalyzes the removal of signal peptides from prolipoproteins.</text>
</comment>
<keyword evidence="7 9" id="KW-1133">Transmembrane helix</keyword>
<comment type="catalytic activity">
    <reaction evidence="9 10">
        <text>Release of signal peptides from bacterial membrane prolipoproteins. Hydrolyzes -Xaa-Yaa-Zaa-|-(S,diacylglyceryl)Cys-, in which Xaa is hydrophobic (preferably Leu), and Yaa (Ala or Ser) and Zaa (Gly or Ala) have small, neutral side chains.</text>
        <dbReference type="EC" id="3.4.23.36"/>
    </reaction>
</comment>
<keyword evidence="3 9" id="KW-0645">Protease</keyword>
<keyword evidence="12" id="KW-0449">Lipoprotein</keyword>
<reference evidence="12 13" key="1">
    <citation type="submission" date="2015-02" db="EMBL/GenBank/DDBJ databases">
        <title>Single-cell genomics of uncultivated deep-branching MTB reveals a conserved set of magnetosome genes.</title>
        <authorList>
            <person name="Kolinko S."/>
            <person name="Richter M."/>
            <person name="Glockner F.O."/>
            <person name="Brachmann A."/>
            <person name="Schuler D."/>
        </authorList>
    </citation>
    <scope>NUCLEOTIDE SEQUENCE [LARGE SCALE GENOMIC DNA]</scope>
    <source>
        <strain evidence="12">SKK-01</strain>
    </source>
</reference>
<evidence type="ECO:0000313" key="13">
    <source>
        <dbReference type="Proteomes" id="UP000033428"/>
    </source>
</evidence>
<proteinExistence type="inferred from homology"/>
<protein>
    <recommendedName>
        <fullName evidence="9">Lipoprotein signal peptidase</fullName>
        <ecNumber evidence="9">3.4.23.36</ecNumber>
    </recommendedName>
    <alternativeName>
        <fullName evidence="9">Prolipoprotein signal peptidase</fullName>
    </alternativeName>
    <alternativeName>
        <fullName evidence="9">Signal peptidase II</fullName>
        <shortName evidence="9">SPase II</shortName>
    </alternativeName>
</protein>
<dbReference type="HAMAP" id="MF_00161">
    <property type="entry name" value="LspA"/>
    <property type="match status" value="1"/>
</dbReference>
<dbReference type="Proteomes" id="UP000033428">
    <property type="component" value="Unassembled WGS sequence"/>
</dbReference>
<evidence type="ECO:0000256" key="7">
    <source>
        <dbReference type="ARBA" id="ARBA00022989"/>
    </source>
</evidence>
<dbReference type="PROSITE" id="PS00855">
    <property type="entry name" value="SPASE_II"/>
    <property type="match status" value="1"/>
</dbReference>
<dbReference type="Pfam" id="PF01252">
    <property type="entry name" value="Peptidase_A8"/>
    <property type="match status" value="1"/>
</dbReference>
<feature type="transmembrane region" description="Helical" evidence="9">
    <location>
        <begin position="122"/>
        <end position="142"/>
    </location>
</feature>
<evidence type="ECO:0000256" key="11">
    <source>
        <dbReference type="RuleBase" id="RU004181"/>
    </source>
</evidence>
<dbReference type="InterPro" id="IPR001872">
    <property type="entry name" value="Peptidase_A8"/>
</dbReference>
<accession>A0A0F0CP29</accession>
<feature type="active site" evidence="9">
    <location>
        <position position="127"/>
    </location>
</feature>
<evidence type="ECO:0000256" key="2">
    <source>
        <dbReference type="ARBA" id="ARBA00022475"/>
    </source>
</evidence>
<dbReference type="PATRIC" id="fig|1609969.3.peg.1146"/>
<dbReference type="PANTHER" id="PTHR33695:SF1">
    <property type="entry name" value="LIPOPROTEIN SIGNAL PEPTIDASE"/>
    <property type="match status" value="1"/>
</dbReference>
<comment type="caution">
    <text evidence="9">Lacks conserved residue(s) required for the propagation of feature annotation.</text>
</comment>
<sequence length="157" mass="17741">MKLFVIAVPLIYSLDQATKFWIKNILSEGESLPLIKNIFHLTLVYNQGTAFGVLKAYSTFLLFLSGLASLGLIILLTLKHKHMSFLERAGFSFILAGTLGNFTDRLYYGYVVDFLDFRVWPVFNIADSFITTGAILLVTAVIRREFSSKKNYVSNII</sequence>
<comment type="similarity">
    <text evidence="1 9 11">Belongs to the peptidase A8 family.</text>
</comment>
<dbReference type="PRINTS" id="PR00781">
    <property type="entry name" value="LIPOSIGPTASE"/>
</dbReference>
<dbReference type="EMBL" id="JYNY01000222">
    <property type="protein sequence ID" value="KJJ85103.1"/>
    <property type="molecule type" value="Genomic_DNA"/>
</dbReference>
<feature type="transmembrane region" description="Helical" evidence="9">
    <location>
        <begin position="56"/>
        <end position="78"/>
    </location>
</feature>
<name>A0A0F0CP29_9BACT</name>
<dbReference type="PANTHER" id="PTHR33695">
    <property type="entry name" value="LIPOPROTEIN SIGNAL PEPTIDASE"/>
    <property type="match status" value="1"/>
</dbReference>
<evidence type="ECO:0000256" key="8">
    <source>
        <dbReference type="ARBA" id="ARBA00023136"/>
    </source>
</evidence>
<evidence type="ECO:0000256" key="6">
    <source>
        <dbReference type="ARBA" id="ARBA00022801"/>
    </source>
</evidence>
<evidence type="ECO:0000256" key="4">
    <source>
        <dbReference type="ARBA" id="ARBA00022692"/>
    </source>
</evidence>
<gene>
    <name evidence="9" type="primary">lspA</name>
    <name evidence="12" type="ORF">OMAG_001067</name>
</gene>
<comment type="caution">
    <text evidence="12">The sequence shown here is derived from an EMBL/GenBank/DDBJ whole genome shotgun (WGS) entry which is preliminary data.</text>
</comment>
<dbReference type="GO" id="GO:0006508">
    <property type="term" value="P:proteolysis"/>
    <property type="evidence" value="ECO:0007669"/>
    <property type="project" value="UniProtKB-KW"/>
</dbReference>
<evidence type="ECO:0000313" key="12">
    <source>
        <dbReference type="EMBL" id="KJJ85103.1"/>
    </source>
</evidence>
<evidence type="ECO:0000256" key="10">
    <source>
        <dbReference type="RuleBase" id="RU000594"/>
    </source>
</evidence>
<dbReference type="UniPathway" id="UPA00665"/>
<keyword evidence="13" id="KW-1185">Reference proteome</keyword>
<keyword evidence="2 9" id="KW-1003">Cell membrane</keyword>
<dbReference type="AlphaFoldDB" id="A0A0F0CP29"/>
<evidence type="ECO:0000256" key="1">
    <source>
        <dbReference type="ARBA" id="ARBA00006139"/>
    </source>
</evidence>
<organism evidence="12 13">
    <name type="scientific">Candidatus Omnitrophus magneticus</name>
    <dbReference type="NCBI Taxonomy" id="1609969"/>
    <lineage>
        <taxon>Bacteria</taxon>
        <taxon>Pseudomonadati</taxon>
        <taxon>Candidatus Omnitrophota</taxon>
        <taxon>Candidatus Omnitrophus</taxon>
    </lineage>
</organism>
<comment type="pathway">
    <text evidence="9">Protein modification; lipoprotein biosynthesis (signal peptide cleavage).</text>
</comment>
<keyword evidence="5 9" id="KW-0064">Aspartyl protease</keyword>
<keyword evidence="4 9" id="KW-0812">Transmembrane</keyword>
<dbReference type="GO" id="GO:0005886">
    <property type="term" value="C:plasma membrane"/>
    <property type="evidence" value="ECO:0007669"/>
    <property type="project" value="UniProtKB-SubCell"/>
</dbReference>
<evidence type="ECO:0000256" key="5">
    <source>
        <dbReference type="ARBA" id="ARBA00022750"/>
    </source>
</evidence>
<evidence type="ECO:0000256" key="3">
    <source>
        <dbReference type="ARBA" id="ARBA00022670"/>
    </source>
</evidence>